<evidence type="ECO:0000313" key="1">
    <source>
        <dbReference type="EMBL" id="CAG8681705.1"/>
    </source>
</evidence>
<organism evidence="1 2">
    <name type="scientific">Scutellospora calospora</name>
    <dbReference type="NCBI Taxonomy" id="85575"/>
    <lineage>
        <taxon>Eukaryota</taxon>
        <taxon>Fungi</taxon>
        <taxon>Fungi incertae sedis</taxon>
        <taxon>Mucoromycota</taxon>
        <taxon>Glomeromycotina</taxon>
        <taxon>Glomeromycetes</taxon>
        <taxon>Diversisporales</taxon>
        <taxon>Gigasporaceae</taxon>
        <taxon>Scutellospora</taxon>
    </lineage>
</organism>
<dbReference type="EMBL" id="CAJVPM010032082">
    <property type="protein sequence ID" value="CAG8681705.1"/>
    <property type="molecule type" value="Genomic_DNA"/>
</dbReference>
<dbReference type="Proteomes" id="UP000789860">
    <property type="component" value="Unassembled WGS sequence"/>
</dbReference>
<proteinExistence type="predicted"/>
<feature type="non-terminal residue" evidence="1">
    <location>
        <position position="1"/>
    </location>
</feature>
<gene>
    <name evidence="1" type="ORF">SCALOS_LOCUS9762</name>
</gene>
<sequence length="43" mass="4946">LSACSLSRAPQYGHIKVETLWDIDASTLGFSYRIAKFFNYNNF</sequence>
<evidence type="ECO:0000313" key="2">
    <source>
        <dbReference type="Proteomes" id="UP000789860"/>
    </source>
</evidence>
<keyword evidence="2" id="KW-1185">Reference proteome</keyword>
<protein>
    <submittedName>
        <fullName evidence="1">10117_t:CDS:1</fullName>
    </submittedName>
</protein>
<accession>A0ACA9NYA3</accession>
<comment type="caution">
    <text evidence="1">The sequence shown here is derived from an EMBL/GenBank/DDBJ whole genome shotgun (WGS) entry which is preliminary data.</text>
</comment>
<name>A0ACA9NYA3_9GLOM</name>
<reference evidence="1" key="1">
    <citation type="submission" date="2021-06" db="EMBL/GenBank/DDBJ databases">
        <authorList>
            <person name="Kallberg Y."/>
            <person name="Tangrot J."/>
            <person name="Rosling A."/>
        </authorList>
    </citation>
    <scope>NUCLEOTIDE SEQUENCE</scope>
    <source>
        <strain evidence="1">AU212A</strain>
    </source>
</reference>